<reference evidence="11" key="1">
    <citation type="journal article" date="2019" name="Gigascience">
        <title>De novo genome assembly of the endangered Acer yangbiense, a plant species with extremely small populations endemic to Yunnan Province, China.</title>
        <authorList>
            <person name="Yang J."/>
            <person name="Wariss H.M."/>
            <person name="Tao L."/>
            <person name="Zhang R."/>
            <person name="Yun Q."/>
            <person name="Hollingsworth P."/>
            <person name="Dao Z."/>
            <person name="Luo G."/>
            <person name="Guo H."/>
            <person name="Ma Y."/>
            <person name="Sun W."/>
        </authorList>
    </citation>
    <scope>NUCLEOTIDE SEQUENCE [LARGE SCALE GENOMIC DNA]</scope>
    <source>
        <strain evidence="11">cv. br00</strain>
    </source>
</reference>
<keyword evidence="5" id="KW-0175">Coiled coil</keyword>
<organism evidence="10 11">
    <name type="scientific">Salix brachista</name>
    <dbReference type="NCBI Taxonomy" id="2182728"/>
    <lineage>
        <taxon>Eukaryota</taxon>
        <taxon>Viridiplantae</taxon>
        <taxon>Streptophyta</taxon>
        <taxon>Embryophyta</taxon>
        <taxon>Tracheophyta</taxon>
        <taxon>Spermatophyta</taxon>
        <taxon>Magnoliopsida</taxon>
        <taxon>eudicotyledons</taxon>
        <taxon>Gunneridae</taxon>
        <taxon>Pentapetalae</taxon>
        <taxon>rosids</taxon>
        <taxon>fabids</taxon>
        <taxon>Malpighiales</taxon>
        <taxon>Salicaceae</taxon>
        <taxon>Saliceae</taxon>
        <taxon>Salix</taxon>
    </lineage>
</organism>
<dbReference type="SUPFAM" id="SSF52540">
    <property type="entry name" value="P-loop containing nucleoside triphosphate hydrolases"/>
    <property type="match status" value="2"/>
</dbReference>
<evidence type="ECO:0000256" key="6">
    <source>
        <dbReference type="SAM" id="MobiDB-lite"/>
    </source>
</evidence>
<sequence length="2221" mass="250499">MEKTVEKTEEELVAGRSLVDLVFSWSISDVLDDYLHRNQVKKIPETFMSTEHYMDSFIPALIEETRADLCSNMIMVSQAPAREISSLEKAKEHKPPKDLFYNICFEKMRNNYNGKGIYDPGVGDLLALTDVRPKDIDDLNRPGFNYLLAYVHRLYKAQDKGGDDKYYTLSILTSKPIEFELKEQENKKESIIAGKGMRKNMKANVFVVYLVNMMTNIRIWRSLNSDMGGGNMNIIQNVLQTSSADGQDCSHCLSEVNRSAALSGMEETIISYSDLNDSQQAAIVSCIGLSECRHQSTVKLIWGPPGTGKTKTVGLLLFSLLKLKCRTLTCAPTNIAVMEVTSRLLSLVKDSLEYKTYGLGDIVLSGNKKRMTISEKNDHLEDIFLDHRVRVLKYCFKPLTGWKHTVESLINLLEDPEHQYRRLENMERKNEEAERQDLEDEMLEIEVINNNKETDEVVDDQNKKGRNSRIILKEVLRALKDNKKKEKQKKKFVSHQEKLTKLEEKENQEDIPSFEEFVKERFKFLSTKLDILIAGLYTHLPTSIISLEVVKNMTRALDSLSRLKPLLNSVSVGDEGLKQALNDFENEESGASQFSRLAFMRNDCVQKLNSLPRKFDVPDIFDVESKAARNFCLGNACLVFCTASSSANLHTEGATPISLLVVDEAAQLKECESTIPLQLSGLRHAVLIGDERQLPAMVQSKISDEAEFGRSLFERLVILEHKKHLLNTQYRMHPSISLFPNKEFYDRRIKDSSSVKERNYQKQFLQGKMYGPYSFINVAAGKEQSNNGRSKKNLVEVAVVSAIVASLFKEFERTRERLSIGVISPYKAQVHAIQQRIGNSYNTYSNFAVKVRSVDGFQGSEEDVIIISTVRCNASGSVGFLSNRQRANVALTRARYCLWILGNGATLVNSDTIWKKLVTDAKERGCFYNADEDKSLSKAIMDVFLELDQLDDLLNVNFLLFRNARWKFCFSDNFRKSILKVRNEARQEVITLLATLSSGWRQSPEERNIIVLHGTSSELLENYRVNDTLSLIWTVDIVKENKNDTQILKVWDVLPLPDLPKLACRLDDVLGNYTVSKMNRCKQKCIEGYASFYFPSSDVIRDLIVPMRWSTSSGAALESRNPETDPAQLLSEPFASLVIRDQSEATTSRQPGRSRKYGFSSGTRGSRPGWKAMDKRTDRLKRVRVEGRGLLDSVFSWSIEDVLSKDLYKDQVEKIPDSFTSTAHYMKAFILPLQEETHAELLSSAESLAGAPTYRILRVRKSKDYKPPKDLFYEISMEQTSGGNVPWVGNLIALTNMKLKGVDDLRETQQYYPVAFVHAVKGVSCLTASILSSKPIEDEEDLNKGTHFAVQLTNLTTNLRIWRSLHLELEGRNLNVIKKVLQNNFNDGGNCTICSSSKNSDAASACSRDTLQSFNLNSSQEAAVLSCIDTARCCHQYTVKVVQGPPGTGKTKTLSCLLHSLLRMKCRTLTCAPTNIAVLEAAARVVRTVADVVGYETYGMGDIILIGNRERMKVDGDQDDLLHVYLDHRVEELEKCFDPSTGWKHTLHSLISLLEESEAQNHLYLQDNIGDENLSTCERLVWKRFSFSRKDLESCILTLYTHLPTALISLEVMKIMTRALDLMRSLENLMLSLSAAEEGLEQILEEKEDEERKLHYRIKLRNGKRECLDTLLLLSQKIQLPKFTDKNTIEKICLSNACLYFCTVSTSAKLHAIRMAPLHCLVIDEAAQLKECESTIPLQLSGLHHAILIGDEQQLPATVNSQILGEAEFGRSLFERLVKLGCKSHLLNIQYRMHPSISLFPNTEFYGRQVLDGPNVKETGYSRRFLQGDMFGSYSFINIADGKEESAGQQSFKNSVEAAAVADIVGRLNEANKGTSKKVGIGIISPYQAQVQAIQEKIGKLISDPDCAISVNVGTVDGFQGGEEDLIIISTVRSNKRGSVGFFSNTQRVNVALTRARYCLWILGNEATLLKSGSIWKKIANDAKDRQCFYNAEEDESLAQAITASMIEHSGLDGLLQTDSQLFRNARWTVCFSDDFRRSMARVKSVRICNEVLSVLGKLSNGWRQRQFRRRRRVVVHNGISSLLLEQYNICGLLNMIWTVDTLLENSSYVQVLMVWDILPSSDIPNLATNLDAVFRNYTEEKMNRCLYRCMEGNLVVPMRWTADSWSARQGSSSEASAVQLLKSPCPEDDLSATAKAARYGTVLVGAAVDFISALNGFCRK</sequence>
<dbReference type="InterPro" id="IPR027417">
    <property type="entry name" value="P-loop_NTPase"/>
</dbReference>
<evidence type="ECO:0000256" key="2">
    <source>
        <dbReference type="ARBA" id="ARBA00022801"/>
    </source>
</evidence>
<dbReference type="FunFam" id="3.40.50.300:FF:000326">
    <property type="entry name" value="P-loop containing nucleoside triphosphate hydrolase"/>
    <property type="match status" value="2"/>
</dbReference>
<feature type="domain" description="DNA2/NAM7 helicase helicase" evidence="7">
    <location>
        <begin position="620"/>
        <end position="701"/>
    </location>
</feature>
<dbReference type="CDD" id="cd18808">
    <property type="entry name" value="SF1_C_Upf1"/>
    <property type="match status" value="2"/>
</dbReference>
<keyword evidence="11" id="KW-1185">Reference proteome</keyword>
<dbReference type="InterPro" id="IPR041677">
    <property type="entry name" value="DNA2/NAM7_AAA_11"/>
</dbReference>
<feature type="domain" description="DNA2/NAM7 helicase-like C-terminal" evidence="8">
    <location>
        <begin position="1770"/>
        <end position="1966"/>
    </location>
</feature>
<evidence type="ECO:0000256" key="5">
    <source>
        <dbReference type="SAM" id="Coils"/>
    </source>
</evidence>
<name>A0A5N5N3M5_9ROSI</name>
<gene>
    <name evidence="10" type="ORF">DKX38_005783</name>
</gene>
<dbReference type="GO" id="GO:0016787">
    <property type="term" value="F:hydrolase activity"/>
    <property type="evidence" value="ECO:0007669"/>
    <property type="project" value="UniProtKB-KW"/>
</dbReference>
<dbReference type="Pfam" id="PF20073">
    <property type="entry name" value="DUF6469"/>
    <property type="match status" value="1"/>
</dbReference>
<dbReference type="EMBL" id="VDCV01000004">
    <property type="protein sequence ID" value="KAB5560826.1"/>
    <property type="molecule type" value="Genomic_DNA"/>
</dbReference>
<dbReference type="GO" id="GO:0005694">
    <property type="term" value="C:chromosome"/>
    <property type="evidence" value="ECO:0007669"/>
    <property type="project" value="UniProtKB-ARBA"/>
</dbReference>
<evidence type="ECO:0000313" key="11">
    <source>
        <dbReference type="Proteomes" id="UP000326939"/>
    </source>
</evidence>
<dbReference type="InterPro" id="IPR047187">
    <property type="entry name" value="SF1_C_Upf1"/>
</dbReference>
<feature type="domain" description="DUF6469" evidence="9">
    <location>
        <begin position="90"/>
        <end position="224"/>
    </location>
</feature>
<keyword evidence="1" id="KW-0547">Nucleotide-binding</keyword>
<dbReference type="Pfam" id="PF13086">
    <property type="entry name" value="AAA_11"/>
    <property type="match status" value="3"/>
</dbReference>
<evidence type="ECO:0000259" key="7">
    <source>
        <dbReference type="Pfam" id="PF13086"/>
    </source>
</evidence>
<evidence type="ECO:0000256" key="3">
    <source>
        <dbReference type="ARBA" id="ARBA00022806"/>
    </source>
</evidence>
<evidence type="ECO:0000256" key="4">
    <source>
        <dbReference type="ARBA" id="ARBA00022840"/>
    </source>
</evidence>
<proteinExistence type="predicted"/>
<dbReference type="PANTHER" id="PTHR10887:SF522">
    <property type="entry name" value="P-LOOP CONTAINING NUCLEOSIDE TRIPHOSPHATE HYDROLASES SUPERFAMILY PROTEIN"/>
    <property type="match status" value="1"/>
</dbReference>
<dbReference type="GO" id="GO:0004386">
    <property type="term" value="F:helicase activity"/>
    <property type="evidence" value="ECO:0007669"/>
    <property type="project" value="UniProtKB-KW"/>
</dbReference>
<dbReference type="Pfam" id="PF13087">
    <property type="entry name" value="AAA_12"/>
    <property type="match status" value="2"/>
</dbReference>
<dbReference type="InterPro" id="IPR045055">
    <property type="entry name" value="DNA2/NAM7-like"/>
</dbReference>
<dbReference type="Gene3D" id="3.40.50.300">
    <property type="entry name" value="P-loop containing nucleotide triphosphate hydrolases"/>
    <property type="match status" value="4"/>
</dbReference>
<feature type="coiled-coil region" evidence="5">
    <location>
        <begin position="1626"/>
        <end position="1653"/>
    </location>
</feature>
<feature type="coiled-coil region" evidence="5">
    <location>
        <begin position="421"/>
        <end position="505"/>
    </location>
</feature>
<feature type="region of interest" description="Disordered" evidence="6">
    <location>
        <begin position="1141"/>
        <end position="1173"/>
    </location>
</feature>
<feature type="domain" description="DNA2/NAM7 helicase helicase" evidence="7">
    <location>
        <begin position="275"/>
        <end position="497"/>
    </location>
</feature>
<dbReference type="InterPro" id="IPR041679">
    <property type="entry name" value="DNA2/NAM7-like_C"/>
</dbReference>
<evidence type="ECO:0008006" key="12">
    <source>
        <dbReference type="Google" id="ProtNLM"/>
    </source>
</evidence>
<evidence type="ECO:0000259" key="9">
    <source>
        <dbReference type="Pfam" id="PF20073"/>
    </source>
</evidence>
<evidence type="ECO:0000313" key="10">
    <source>
        <dbReference type="EMBL" id="KAB5560826.1"/>
    </source>
</evidence>
<evidence type="ECO:0000259" key="8">
    <source>
        <dbReference type="Pfam" id="PF13087"/>
    </source>
</evidence>
<comment type="caution">
    <text evidence="10">The sequence shown here is derived from an EMBL/GenBank/DDBJ whole genome shotgun (WGS) entry which is preliminary data.</text>
</comment>
<keyword evidence="3" id="KW-0347">Helicase</keyword>
<keyword evidence="2" id="KW-0378">Hydrolase</keyword>
<dbReference type="Proteomes" id="UP000326939">
    <property type="component" value="Chromosome 4"/>
</dbReference>
<evidence type="ECO:0000256" key="1">
    <source>
        <dbReference type="ARBA" id="ARBA00022741"/>
    </source>
</evidence>
<keyword evidence="4" id="KW-0067">ATP-binding</keyword>
<dbReference type="GO" id="GO:0005524">
    <property type="term" value="F:ATP binding"/>
    <property type="evidence" value="ECO:0007669"/>
    <property type="project" value="UniProtKB-KW"/>
</dbReference>
<feature type="domain" description="DNA2/NAM7 helicase helicase" evidence="7">
    <location>
        <begin position="1415"/>
        <end position="1762"/>
    </location>
</feature>
<protein>
    <recommendedName>
        <fullName evidence="12">UvrD-like helicase ATP-binding domain-containing protein</fullName>
    </recommendedName>
</protein>
<accession>A0A5N5N3M5</accession>
<dbReference type="InterPro" id="IPR045529">
    <property type="entry name" value="DUF6469"/>
</dbReference>
<feature type="domain" description="DNA2/NAM7 helicase-like C-terminal" evidence="8">
    <location>
        <begin position="709"/>
        <end position="903"/>
    </location>
</feature>
<dbReference type="PANTHER" id="PTHR10887">
    <property type="entry name" value="DNA2/NAM7 HELICASE FAMILY"/>
    <property type="match status" value="1"/>
</dbReference>